<sequence length="193" mass="21985">MNYKYLINIGLVLFNFMFGHAQIVNEGVLYISDSTNVYFENELINKKGSIINNNGTLFFNKGLKNEGLVDSSSGHTYFKCEIQKINVDGADNAVDLFSLSTPFNNRVTYLGQKTKAFQINAVYPEIENQETKFANYFIMNKNSSEIIKTSRLRNSITGKVEFSTNDFIEIWEQRILNDSVLALNILSLNFISN</sequence>
<dbReference type="EMBL" id="FQYK01000001">
    <property type="protein sequence ID" value="SHI38542.1"/>
    <property type="molecule type" value="Genomic_DNA"/>
</dbReference>
<evidence type="ECO:0000313" key="1">
    <source>
        <dbReference type="EMBL" id="SHI38542.1"/>
    </source>
</evidence>
<gene>
    <name evidence="1" type="ORF">SAMN05216261_0554</name>
</gene>
<dbReference type="RefSeq" id="WP_143148049.1">
    <property type="nucleotide sequence ID" value="NZ_ALIH01000001.1"/>
</dbReference>
<keyword evidence="2" id="KW-1185">Reference proteome</keyword>
<evidence type="ECO:0000313" key="2">
    <source>
        <dbReference type="Proteomes" id="UP000184396"/>
    </source>
</evidence>
<dbReference type="STRING" id="1178825.SAMN05216261_0554"/>
<proteinExistence type="predicted"/>
<dbReference type="AlphaFoldDB" id="A0A1M6AQ08"/>
<accession>A0A1M6AQ08</accession>
<dbReference type="Proteomes" id="UP000184396">
    <property type="component" value="Unassembled WGS sequence"/>
</dbReference>
<name>A0A1M6AQ08_9FLAO</name>
<reference evidence="1 2" key="1">
    <citation type="submission" date="2016-11" db="EMBL/GenBank/DDBJ databases">
        <authorList>
            <person name="Jaros S."/>
            <person name="Januszkiewicz K."/>
            <person name="Wedrychowicz H."/>
        </authorList>
    </citation>
    <scope>NUCLEOTIDE SEQUENCE [LARGE SCALE GENOMIC DNA]</scope>
    <source>
        <strain evidence="1 2">CGMCC 1.12213</strain>
    </source>
</reference>
<organism evidence="1 2">
    <name type="scientific">Algibacter luteus</name>
    <dbReference type="NCBI Taxonomy" id="1178825"/>
    <lineage>
        <taxon>Bacteria</taxon>
        <taxon>Pseudomonadati</taxon>
        <taxon>Bacteroidota</taxon>
        <taxon>Flavobacteriia</taxon>
        <taxon>Flavobacteriales</taxon>
        <taxon>Flavobacteriaceae</taxon>
        <taxon>Algibacter</taxon>
    </lineage>
</organism>
<protein>
    <submittedName>
        <fullName evidence="1">Uncharacterized protein</fullName>
    </submittedName>
</protein>
<dbReference type="OrthoDB" id="581140at2"/>